<keyword evidence="3" id="KW-0677">Repeat</keyword>
<dbReference type="Gene3D" id="1.25.40.10">
    <property type="entry name" value="Tetratricopeptide repeat domain"/>
    <property type="match status" value="1"/>
</dbReference>
<dbReference type="AlphaFoldDB" id="A0A7R9R202"/>
<dbReference type="OrthoDB" id="1427555at2759"/>
<dbReference type="InterPro" id="IPR033891">
    <property type="entry name" value="TTC38"/>
</dbReference>
<accession>A0A7R9R202</accession>
<dbReference type="EMBL" id="OC962586">
    <property type="protein sequence ID" value="CAD7665631.1"/>
    <property type="molecule type" value="Genomic_DNA"/>
</dbReference>
<evidence type="ECO:0000313" key="5">
    <source>
        <dbReference type="EMBL" id="CAD7665631.1"/>
    </source>
</evidence>
<dbReference type="SUPFAM" id="SSF48452">
    <property type="entry name" value="TPR-like"/>
    <property type="match status" value="1"/>
</dbReference>
<dbReference type="Proteomes" id="UP000728032">
    <property type="component" value="Unassembled WGS sequence"/>
</dbReference>
<keyword evidence="6" id="KW-1185">Reference proteome</keyword>
<evidence type="ECO:0000256" key="2">
    <source>
        <dbReference type="ARBA" id="ARBA00019992"/>
    </source>
</evidence>
<dbReference type="InterPro" id="IPR011990">
    <property type="entry name" value="TPR-like_helical_dom_sf"/>
</dbReference>
<reference evidence="5" key="1">
    <citation type="submission" date="2020-11" db="EMBL/GenBank/DDBJ databases">
        <authorList>
            <person name="Tran Van P."/>
        </authorList>
    </citation>
    <scope>NUCLEOTIDE SEQUENCE</scope>
</reference>
<keyword evidence="4" id="KW-0802">TPR repeat</keyword>
<proteinExistence type="inferred from homology"/>
<evidence type="ECO:0000256" key="1">
    <source>
        <dbReference type="ARBA" id="ARBA00005857"/>
    </source>
</evidence>
<sequence length="237" mass="26761">RGCDDWRREGLPIRSTCSSEATKLYDCALNQLCGWYDDPLYGGLGNTLSDMEKADPDFILGQSLGLGLEFQMLDVAQETRDKYQRLRALVDKNAGAYEDREIQHLDAVGCLATGDHMGAVRVWERILALHPTDMHALRVAHFVYFRTGLSEQLRDSVARVVPHWQHRSLPLEGYLHGMYGFGLEETHIYDKAEREARLALDMNACDGWATHTMAHIHETHGAVDTGIQFLTSSADNW</sequence>
<protein>
    <recommendedName>
        <fullName evidence="2">Tetratricopeptide repeat protein 38</fullName>
    </recommendedName>
</protein>
<dbReference type="EMBL" id="CAJPVJ010047761">
    <property type="protein sequence ID" value="CAG2182767.1"/>
    <property type="molecule type" value="Genomic_DNA"/>
</dbReference>
<feature type="non-terminal residue" evidence="5">
    <location>
        <position position="237"/>
    </location>
</feature>
<evidence type="ECO:0000256" key="3">
    <source>
        <dbReference type="ARBA" id="ARBA00022737"/>
    </source>
</evidence>
<feature type="non-terminal residue" evidence="5">
    <location>
        <position position="1"/>
    </location>
</feature>
<evidence type="ECO:0000256" key="4">
    <source>
        <dbReference type="ARBA" id="ARBA00022803"/>
    </source>
</evidence>
<dbReference type="PANTHER" id="PTHR16263:SF4">
    <property type="entry name" value="TETRATRICOPEPTIDE REPEAT PROTEIN 38"/>
    <property type="match status" value="1"/>
</dbReference>
<dbReference type="PANTHER" id="PTHR16263">
    <property type="entry name" value="TETRATRICOPEPTIDE REPEAT PROTEIN 38"/>
    <property type="match status" value="1"/>
</dbReference>
<comment type="similarity">
    <text evidence="1">Belongs to the TTC38 family.</text>
</comment>
<evidence type="ECO:0000313" key="6">
    <source>
        <dbReference type="Proteomes" id="UP000728032"/>
    </source>
</evidence>
<gene>
    <name evidence="5" type="ORF">ONB1V03_LOCUS22188</name>
</gene>
<name>A0A7R9R202_9ACAR</name>
<organism evidence="5">
    <name type="scientific">Oppiella nova</name>
    <dbReference type="NCBI Taxonomy" id="334625"/>
    <lineage>
        <taxon>Eukaryota</taxon>
        <taxon>Metazoa</taxon>
        <taxon>Ecdysozoa</taxon>
        <taxon>Arthropoda</taxon>
        <taxon>Chelicerata</taxon>
        <taxon>Arachnida</taxon>
        <taxon>Acari</taxon>
        <taxon>Acariformes</taxon>
        <taxon>Sarcoptiformes</taxon>
        <taxon>Oribatida</taxon>
        <taxon>Brachypylina</taxon>
        <taxon>Oppioidea</taxon>
        <taxon>Oppiidae</taxon>
        <taxon>Oppiella</taxon>
    </lineage>
</organism>